<keyword evidence="3" id="KW-1185">Reference proteome</keyword>
<keyword evidence="2" id="KW-0315">Glutamine amidotransferase</keyword>
<dbReference type="Pfam" id="PF07090">
    <property type="entry name" value="GATase1_like"/>
    <property type="match status" value="1"/>
</dbReference>
<feature type="domain" description="Putative glutamine amidotransferase" evidence="1">
    <location>
        <begin position="3"/>
        <end position="245"/>
    </location>
</feature>
<evidence type="ECO:0000259" key="1">
    <source>
        <dbReference type="Pfam" id="PF07090"/>
    </source>
</evidence>
<evidence type="ECO:0000313" key="3">
    <source>
        <dbReference type="Proteomes" id="UP001597181"/>
    </source>
</evidence>
<proteinExistence type="predicted"/>
<protein>
    <submittedName>
        <fullName evidence="2">Glutamine amidotransferase</fullName>
    </submittedName>
</protein>
<dbReference type="InterPro" id="IPR010768">
    <property type="entry name" value="GATase1-like"/>
</dbReference>
<gene>
    <name evidence="2" type="ORF">ACFQ3U_05865</name>
</gene>
<dbReference type="Proteomes" id="UP001597181">
    <property type="component" value="Unassembled WGS sequence"/>
</dbReference>
<dbReference type="CDD" id="cd03143">
    <property type="entry name" value="A4_beta-galactosidase_middle_domain"/>
    <property type="match status" value="1"/>
</dbReference>
<name>A0ABW3TL26_9MICO</name>
<dbReference type="Gene3D" id="3.40.50.880">
    <property type="match status" value="1"/>
</dbReference>
<reference evidence="3" key="1">
    <citation type="journal article" date="2019" name="Int. J. Syst. Evol. Microbiol.">
        <title>The Global Catalogue of Microorganisms (GCM) 10K type strain sequencing project: providing services to taxonomists for standard genome sequencing and annotation.</title>
        <authorList>
            <consortium name="The Broad Institute Genomics Platform"/>
            <consortium name="The Broad Institute Genome Sequencing Center for Infectious Disease"/>
            <person name="Wu L."/>
            <person name="Ma J."/>
        </authorList>
    </citation>
    <scope>NUCLEOTIDE SEQUENCE [LARGE SCALE GENOMIC DNA]</scope>
    <source>
        <strain evidence="3">CCUG 50213</strain>
    </source>
</reference>
<dbReference type="PANTHER" id="PTHR37947">
    <property type="entry name" value="BLL2462 PROTEIN"/>
    <property type="match status" value="1"/>
</dbReference>
<sequence length="249" mass="26634">MARILLAGESWATTTIHAKGFDTFTTSSYGEGAADFIAAVKAGGHEVVFMPNHIAAEQFPTTAAELDEYDVVVLSDIGANTLLLPDRVFARGERMPNRLQVLVDWTRRGGALLMVGGYLTFQGIEGKANYRNTPLASVLPVEMEVGDDREETPEGALPVVAAAHAITAPIAGEWPAILGHHRLAAKPGAEVLVTVGDYPLLVVAEEGDGRVAAFASDMGPHWLPAEFIAWQGFAALWQGLTSWLAKETE</sequence>
<comment type="caution">
    <text evidence="2">The sequence shown here is derived from an EMBL/GenBank/DDBJ whole genome shotgun (WGS) entry which is preliminary data.</text>
</comment>
<dbReference type="InterPro" id="IPR029062">
    <property type="entry name" value="Class_I_gatase-like"/>
</dbReference>
<dbReference type="PANTHER" id="PTHR37947:SF1">
    <property type="entry name" value="BLL2462 PROTEIN"/>
    <property type="match status" value="1"/>
</dbReference>
<organism evidence="2 3">
    <name type="scientific">Leucobacter albus</name>
    <dbReference type="NCBI Taxonomy" id="272210"/>
    <lineage>
        <taxon>Bacteria</taxon>
        <taxon>Bacillati</taxon>
        <taxon>Actinomycetota</taxon>
        <taxon>Actinomycetes</taxon>
        <taxon>Micrococcales</taxon>
        <taxon>Microbacteriaceae</taxon>
        <taxon>Leucobacter</taxon>
    </lineage>
</organism>
<accession>A0ABW3TL26</accession>
<dbReference type="RefSeq" id="WP_343958273.1">
    <property type="nucleotide sequence ID" value="NZ_BAAAKZ010000002.1"/>
</dbReference>
<dbReference type="SUPFAM" id="SSF52317">
    <property type="entry name" value="Class I glutamine amidotransferase-like"/>
    <property type="match status" value="1"/>
</dbReference>
<evidence type="ECO:0000313" key="2">
    <source>
        <dbReference type="EMBL" id="MFD1201416.1"/>
    </source>
</evidence>
<dbReference type="EMBL" id="JBHTLY010000002">
    <property type="protein sequence ID" value="MFD1201416.1"/>
    <property type="molecule type" value="Genomic_DNA"/>
</dbReference>